<dbReference type="Pfam" id="PF08543">
    <property type="entry name" value="Phos_pyr_kin"/>
    <property type="match status" value="1"/>
</dbReference>
<dbReference type="GO" id="GO:0005524">
    <property type="term" value="F:ATP binding"/>
    <property type="evidence" value="ECO:0007669"/>
    <property type="project" value="UniProtKB-KW"/>
</dbReference>
<evidence type="ECO:0000313" key="7">
    <source>
        <dbReference type="EMBL" id="RXZ53466.1"/>
    </source>
</evidence>
<dbReference type="EMBL" id="SDPW01000001">
    <property type="protein sequence ID" value="RXZ53466.1"/>
    <property type="molecule type" value="Genomic_DNA"/>
</dbReference>
<dbReference type="NCBIfam" id="NF005491">
    <property type="entry name" value="PRK07105.1"/>
    <property type="match status" value="1"/>
</dbReference>
<dbReference type="SUPFAM" id="SSF53613">
    <property type="entry name" value="Ribokinase-like"/>
    <property type="match status" value="1"/>
</dbReference>
<dbReference type="InterPro" id="IPR004625">
    <property type="entry name" value="PyrdxlKinase"/>
</dbReference>
<dbReference type="AlphaFoldDB" id="A0A4Q2JX36"/>
<feature type="domain" description="Pyridoxamine kinase/Phosphomethylpyrimidine kinase" evidence="6">
    <location>
        <begin position="41"/>
        <end position="269"/>
    </location>
</feature>
<organism evidence="7 8">
    <name type="scientific">Senegalimassilia faecalis</name>
    <dbReference type="NCBI Taxonomy" id="2509433"/>
    <lineage>
        <taxon>Bacteria</taxon>
        <taxon>Bacillati</taxon>
        <taxon>Actinomycetota</taxon>
        <taxon>Coriobacteriia</taxon>
        <taxon>Coriobacteriales</taxon>
        <taxon>Coriobacteriaceae</taxon>
        <taxon>Senegalimassilia</taxon>
    </lineage>
</organism>
<dbReference type="InterPro" id="IPR013749">
    <property type="entry name" value="PM/HMP-P_kinase-1"/>
</dbReference>
<protein>
    <recommendedName>
        <fullName evidence="1">pyridoxal kinase</fullName>
        <ecNumber evidence="1">2.7.1.35</ecNumber>
    </recommendedName>
</protein>
<dbReference type="EC" id="2.7.1.35" evidence="1"/>
<dbReference type="PANTHER" id="PTHR10534:SF2">
    <property type="entry name" value="PYRIDOXAL KINASE"/>
    <property type="match status" value="1"/>
</dbReference>
<dbReference type="Proteomes" id="UP000293345">
    <property type="component" value="Unassembled WGS sequence"/>
</dbReference>
<evidence type="ECO:0000256" key="5">
    <source>
        <dbReference type="ARBA" id="ARBA00022840"/>
    </source>
</evidence>
<evidence type="ECO:0000256" key="2">
    <source>
        <dbReference type="ARBA" id="ARBA00022679"/>
    </source>
</evidence>
<dbReference type="InterPro" id="IPR029056">
    <property type="entry name" value="Ribokinase-like"/>
</dbReference>
<keyword evidence="3" id="KW-0547">Nucleotide-binding</keyword>
<reference evidence="7 8" key="1">
    <citation type="submission" date="2019-01" db="EMBL/GenBank/DDBJ databases">
        <title>Senegalimassilia sp. nov. KGMB04484 isolated human feces.</title>
        <authorList>
            <person name="Han K.-I."/>
            <person name="Kim J.-S."/>
            <person name="Lee K.C."/>
            <person name="Suh M.K."/>
            <person name="Eom M.K."/>
            <person name="Lee J.H."/>
            <person name="Park S.-H."/>
            <person name="Kang S.W."/>
            <person name="Park J.-E."/>
            <person name="Oh B.S."/>
            <person name="Yu S.Y."/>
            <person name="Choi S.-H."/>
            <person name="Lee D.H."/>
            <person name="Yoon H."/>
            <person name="Kim B.-Y."/>
            <person name="Lee J.H."/>
            <person name="Lee J.-S."/>
        </authorList>
    </citation>
    <scope>NUCLEOTIDE SEQUENCE [LARGE SCALE GENOMIC DNA]</scope>
    <source>
        <strain evidence="7 8">KGMB04484</strain>
    </source>
</reference>
<evidence type="ECO:0000259" key="6">
    <source>
        <dbReference type="Pfam" id="PF08543"/>
    </source>
</evidence>
<dbReference type="OrthoDB" id="9800808at2"/>
<dbReference type="GO" id="GO:0009443">
    <property type="term" value="P:pyridoxal 5'-phosphate salvage"/>
    <property type="evidence" value="ECO:0007669"/>
    <property type="project" value="InterPro"/>
</dbReference>
<evidence type="ECO:0000313" key="8">
    <source>
        <dbReference type="Proteomes" id="UP000293345"/>
    </source>
</evidence>
<dbReference type="GO" id="GO:0005829">
    <property type="term" value="C:cytosol"/>
    <property type="evidence" value="ECO:0007669"/>
    <property type="project" value="TreeGrafter"/>
</dbReference>
<name>A0A4Q2JX36_9ACTN</name>
<keyword evidence="5" id="KW-0067">ATP-binding</keyword>
<evidence type="ECO:0000256" key="4">
    <source>
        <dbReference type="ARBA" id="ARBA00022777"/>
    </source>
</evidence>
<comment type="caution">
    <text evidence="7">The sequence shown here is derived from an EMBL/GenBank/DDBJ whole genome shotgun (WGS) entry which is preliminary data.</text>
</comment>
<dbReference type="PANTHER" id="PTHR10534">
    <property type="entry name" value="PYRIDOXAL KINASE"/>
    <property type="match status" value="1"/>
</dbReference>
<keyword evidence="8" id="KW-1185">Reference proteome</keyword>
<dbReference type="RefSeq" id="WP_129423169.1">
    <property type="nucleotide sequence ID" value="NZ_SDPW01000001.1"/>
</dbReference>
<keyword evidence="2 7" id="KW-0808">Transferase</keyword>
<dbReference type="GO" id="GO:0008478">
    <property type="term" value="F:pyridoxal kinase activity"/>
    <property type="evidence" value="ECO:0007669"/>
    <property type="project" value="UniProtKB-EC"/>
</dbReference>
<sequence>MSTTEQPGAPAPNHNNQKKIALVNDITGFGRCSVAVQLPVISQLGVQCCVLPTSVLSNHTGFPSYSLQDFTSHMREHIAQWRKLGLKFRGICTGFLGSEEQIAIVSSFIDEFGGPDCIVMVDPVMGDEGRPYGTYTPAMCQRMAELTAKADIITPNLTEACILGNIPYNSAMTCEDAGKLAQALSGAGPARVVITGIEHAGQVSNVCFERGQAPFTVQTAKLGGQRSGTGDVFSAILIADAVNGVPLAESVAKASHFVGECVQRAIELDLPHTDGLPIEEKLHDLR</sequence>
<accession>A0A4Q2JX36</accession>
<proteinExistence type="predicted"/>
<gene>
    <name evidence="7" type="ORF">ET524_02430</name>
</gene>
<evidence type="ECO:0000256" key="3">
    <source>
        <dbReference type="ARBA" id="ARBA00022741"/>
    </source>
</evidence>
<keyword evidence="4 7" id="KW-0418">Kinase</keyword>
<dbReference type="Gene3D" id="3.40.1190.20">
    <property type="match status" value="1"/>
</dbReference>
<evidence type="ECO:0000256" key="1">
    <source>
        <dbReference type="ARBA" id="ARBA00012104"/>
    </source>
</evidence>